<dbReference type="PaxDb" id="6239-F28D1.6"/>
<sequence length="181" mass="20426">MRFKLSFLLILSLIVMAMADSSDSSDDDKHGNDEHSGDEEEKEHDGKDKATEKEKEKKETKLTKSEEEYDETQSKITGSDIDSMFGDHDTEKPSDGTTPEPPQVFTKPSSMWDFLGDEDDDDTTVKVTTPAPSKEEPGPNGTHGNPFFPYPRPVDIWDRLFVLAAFPICFFAVMLKAHMFR</sequence>
<feature type="chain" id="PRO_5004187381" evidence="3">
    <location>
        <begin position="20"/>
        <end position="181"/>
    </location>
</feature>
<keyword evidence="2" id="KW-0812">Transmembrane</keyword>
<feature type="signal peptide" evidence="3">
    <location>
        <begin position="1"/>
        <end position="19"/>
    </location>
</feature>
<gene>
    <name evidence="4" type="ORF">CELE_F28D1.6</name>
    <name evidence="4 6" type="ORF">F28D1.6</name>
</gene>
<organism evidence="4 5">
    <name type="scientific">Caenorhabditis elegans</name>
    <dbReference type="NCBI Taxonomy" id="6239"/>
    <lineage>
        <taxon>Eukaryota</taxon>
        <taxon>Metazoa</taxon>
        <taxon>Ecdysozoa</taxon>
        <taxon>Nematoda</taxon>
        <taxon>Chromadorea</taxon>
        <taxon>Rhabditida</taxon>
        <taxon>Rhabditina</taxon>
        <taxon>Rhabditomorpha</taxon>
        <taxon>Rhabditoidea</taxon>
        <taxon>Rhabditidae</taxon>
        <taxon>Peloderinae</taxon>
        <taxon>Caenorhabditis</taxon>
    </lineage>
</organism>
<keyword evidence="2" id="KW-1133">Transmembrane helix</keyword>
<evidence type="ECO:0000256" key="2">
    <source>
        <dbReference type="SAM" id="Phobius"/>
    </source>
</evidence>
<evidence type="ECO:0000256" key="1">
    <source>
        <dbReference type="SAM" id="MobiDB-lite"/>
    </source>
</evidence>
<dbReference type="CTD" id="185062"/>
<dbReference type="EMBL" id="BX284604">
    <property type="protein sequence ID" value="CAA94595.2"/>
    <property type="molecule type" value="Genomic_DNA"/>
</dbReference>
<feature type="compositionally biased region" description="Basic and acidic residues" evidence="1">
    <location>
        <begin position="85"/>
        <end position="94"/>
    </location>
</feature>
<feature type="region of interest" description="Disordered" evidence="1">
    <location>
        <begin position="20"/>
        <end position="145"/>
    </location>
</feature>
<evidence type="ECO:0000313" key="5">
    <source>
        <dbReference type="Proteomes" id="UP000001940"/>
    </source>
</evidence>
<dbReference type="KEGG" id="cel:CELE_F28D1.6"/>
<dbReference type="GeneID" id="185062"/>
<dbReference type="AGR" id="WB:WBGene00009216"/>
<dbReference type="Bgee" id="WBGene00009216">
    <property type="expression patterns" value="Expressed in larva and 3 other cell types or tissues"/>
</dbReference>
<accession>Q19871</accession>
<feature type="transmembrane region" description="Helical" evidence="2">
    <location>
        <begin position="156"/>
        <end position="175"/>
    </location>
</feature>
<dbReference type="eggNOG" id="ENOG502TI10">
    <property type="taxonomic scope" value="Eukaryota"/>
</dbReference>
<dbReference type="Proteomes" id="UP000001940">
    <property type="component" value="Chromosome IV"/>
</dbReference>
<keyword evidence="3" id="KW-0732">Signal</keyword>
<evidence type="ECO:0000313" key="4">
    <source>
        <dbReference type="EMBL" id="CAA94595.2"/>
    </source>
</evidence>
<dbReference type="HOGENOM" id="CLU_1373303_0_0_1"/>
<dbReference type="RefSeq" id="NP_502363.2">
    <property type="nucleotide sequence ID" value="NM_069962.2"/>
</dbReference>
<dbReference type="UCSC" id="F28D1.6">
    <property type="organism name" value="c. elegans"/>
</dbReference>
<dbReference type="WormBase" id="F28D1.6">
    <property type="protein sequence ID" value="CE44478"/>
    <property type="gene ID" value="WBGene00009216"/>
</dbReference>
<evidence type="ECO:0000256" key="3">
    <source>
        <dbReference type="SAM" id="SignalP"/>
    </source>
</evidence>
<reference evidence="4 5" key="1">
    <citation type="journal article" date="1998" name="Science">
        <title>Genome sequence of the nematode C. elegans: a platform for investigating biology.</title>
        <authorList>
            <consortium name="The C. elegans sequencing consortium"/>
            <person name="Sulson J.E."/>
            <person name="Waterston R."/>
        </authorList>
    </citation>
    <scope>NUCLEOTIDE SEQUENCE [LARGE SCALE GENOMIC DNA]</scope>
    <source>
        <strain evidence="4 5">Bristol N2</strain>
    </source>
</reference>
<dbReference type="FunCoup" id="Q19871">
    <property type="interactions" value="1582"/>
</dbReference>
<dbReference type="AlphaFoldDB" id="Q19871"/>
<feature type="compositionally biased region" description="Basic and acidic residues" evidence="1">
    <location>
        <begin position="43"/>
        <end position="66"/>
    </location>
</feature>
<keyword evidence="5" id="KW-1185">Reference proteome</keyword>
<proteinExistence type="predicted"/>
<dbReference type="OrthoDB" id="5876501at2759"/>
<evidence type="ECO:0000313" key="6">
    <source>
        <dbReference type="WormBase" id="F28D1.6"/>
    </source>
</evidence>
<dbReference type="InParanoid" id="Q19871"/>
<dbReference type="OMA" id="VDIWDRL"/>
<keyword evidence="2" id="KW-0472">Membrane</keyword>
<protein>
    <submittedName>
        <fullName evidence="4">Secreted phosphoprotein 1</fullName>
    </submittedName>
</protein>
<name>Q19871_CAEEL</name>